<keyword evidence="7" id="KW-0812">Transmembrane</keyword>
<proteinExistence type="predicted"/>
<dbReference type="InterPro" id="IPR057305">
    <property type="entry name" value="Thioredox_PDIA6_C"/>
</dbReference>
<keyword evidence="5" id="KW-0413">Isomerase</keyword>
<evidence type="ECO:0000256" key="6">
    <source>
        <dbReference type="ARBA" id="ARBA00023284"/>
    </source>
</evidence>
<dbReference type="EMBL" id="CT867988">
    <property type="protein sequence ID" value="CAK56720.1"/>
    <property type="molecule type" value="Genomic_DNA"/>
</dbReference>
<gene>
    <name evidence="9" type="ORF">GSPATT00027750001</name>
</gene>
<dbReference type="GO" id="GO:0034976">
    <property type="term" value="P:response to endoplasmic reticulum stress"/>
    <property type="evidence" value="ECO:0000318"/>
    <property type="project" value="GO_Central"/>
</dbReference>
<dbReference type="Proteomes" id="UP000000600">
    <property type="component" value="Unassembled WGS sequence"/>
</dbReference>
<feature type="domain" description="Thioredoxin" evidence="8">
    <location>
        <begin position="153"/>
        <end position="278"/>
    </location>
</feature>
<dbReference type="GeneID" id="5009902"/>
<comment type="catalytic activity">
    <reaction evidence="1">
        <text>Catalyzes the rearrangement of -S-S- bonds in proteins.</text>
        <dbReference type="EC" id="5.3.4.1"/>
    </reaction>
</comment>
<dbReference type="FunCoup" id="A0BDV3">
    <property type="interactions" value="968"/>
</dbReference>
<dbReference type="KEGG" id="ptm:GSPATT00027750001"/>
<evidence type="ECO:0000313" key="9">
    <source>
        <dbReference type="EMBL" id="CAK56720.1"/>
    </source>
</evidence>
<evidence type="ECO:0000256" key="2">
    <source>
        <dbReference type="ARBA" id="ARBA00004319"/>
    </source>
</evidence>
<dbReference type="RefSeq" id="XP_001424118.1">
    <property type="nucleotide sequence ID" value="XM_001424081.2"/>
</dbReference>
<dbReference type="EC" id="5.3.4.1" evidence="3"/>
<organism evidence="9 10">
    <name type="scientific">Paramecium tetraurelia</name>
    <dbReference type="NCBI Taxonomy" id="5888"/>
    <lineage>
        <taxon>Eukaryota</taxon>
        <taxon>Sar</taxon>
        <taxon>Alveolata</taxon>
        <taxon>Ciliophora</taxon>
        <taxon>Intramacronucleata</taxon>
        <taxon>Oligohymenophorea</taxon>
        <taxon>Peniculida</taxon>
        <taxon>Parameciidae</taxon>
        <taxon>Paramecium</taxon>
    </lineage>
</organism>
<dbReference type="AlphaFoldDB" id="A0BDV3"/>
<dbReference type="GO" id="GO:0003756">
    <property type="term" value="F:protein disulfide isomerase activity"/>
    <property type="evidence" value="ECO:0007669"/>
    <property type="project" value="UniProtKB-EC"/>
</dbReference>
<dbReference type="Gene3D" id="3.40.30.10">
    <property type="entry name" value="Glutaredoxin"/>
    <property type="match status" value="2"/>
</dbReference>
<dbReference type="eggNOG" id="KOG0191">
    <property type="taxonomic scope" value="Eukaryota"/>
</dbReference>
<dbReference type="SUPFAM" id="SSF52833">
    <property type="entry name" value="Thioredoxin-like"/>
    <property type="match status" value="3"/>
</dbReference>
<sequence length="417" mass="47038">MKIEDILTTTSFSLYSQNLKSFLEQYFYHTLMKAIFFALLIALSIANFSGTDVHELTQDDFNAKVQDQKTFWVIVEYSNLSSEQRTQVALAAEALKGMINVGALSNGSSTVLRVYSNGQAIEYPGEWEAQEIVSFAFDQIRDFAFKRVGKVPKKQGEKTPEPQIDESDVIVLTDDNLDETILNSKDSWFVEFYAPWCGHCKKLAPEWAKLATALKGEVKVAKIDASGEGSKTKGKYKVEGFPTIRFFGAGEKVDGDFESFDGARDFNTLLNYARETNRRLKPLFFEQLVNQQQFTDNCLKSTGICVLLFVPHIYDCDQECRDAYLNTYRETVKPLKSKPLVHFWSQAGDQYELEEQFGLSGAGYPSVLALSPKKQLFSKMRGSLTSANVDRFLNNLLSGKEQVSRFGSVVPIEEVKN</sequence>
<dbReference type="STRING" id="5888.A0BDV3"/>
<dbReference type="OMA" id="YAHEVID"/>
<keyword evidence="10" id="KW-1185">Reference proteome</keyword>
<dbReference type="PROSITE" id="PS00194">
    <property type="entry name" value="THIOREDOXIN_1"/>
    <property type="match status" value="1"/>
</dbReference>
<evidence type="ECO:0000256" key="3">
    <source>
        <dbReference type="ARBA" id="ARBA00012723"/>
    </source>
</evidence>
<dbReference type="InterPro" id="IPR017937">
    <property type="entry name" value="Thioredoxin_CS"/>
</dbReference>
<keyword evidence="7" id="KW-0472">Membrane</keyword>
<dbReference type="Pfam" id="PF00085">
    <property type="entry name" value="Thioredoxin"/>
    <property type="match status" value="1"/>
</dbReference>
<dbReference type="OrthoDB" id="2121326at2759"/>
<keyword evidence="7" id="KW-1133">Transmembrane helix</keyword>
<dbReference type="GO" id="GO:0005783">
    <property type="term" value="C:endoplasmic reticulum"/>
    <property type="evidence" value="ECO:0000318"/>
    <property type="project" value="GO_Central"/>
</dbReference>
<keyword evidence="6" id="KW-0676">Redox-active center</keyword>
<feature type="transmembrane region" description="Helical" evidence="7">
    <location>
        <begin position="26"/>
        <end position="48"/>
    </location>
</feature>
<evidence type="ECO:0000256" key="5">
    <source>
        <dbReference type="ARBA" id="ARBA00023235"/>
    </source>
</evidence>
<name>A0BDV3_PARTE</name>
<dbReference type="GO" id="GO:0005788">
    <property type="term" value="C:endoplasmic reticulum lumen"/>
    <property type="evidence" value="ECO:0007669"/>
    <property type="project" value="UniProtKB-SubCell"/>
</dbReference>
<evidence type="ECO:0000256" key="7">
    <source>
        <dbReference type="SAM" id="Phobius"/>
    </source>
</evidence>
<dbReference type="InterPro" id="IPR036249">
    <property type="entry name" value="Thioredoxin-like_sf"/>
</dbReference>
<evidence type="ECO:0000259" key="8">
    <source>
        <dbReference type="PROSITE" id="PS51352"/>
    </source>
</evidence>
<evidence type="ECO:0000256" key="4">
    <source>
        <dbReference type="ARBA" id="ARBA00023157"/>
    </source>
</evidence>
<keyword evidence="4" id="KW-1015">Disulfide bond</keyword>
<dbReference type="PROSITE" id="PS51352">
    <property type="entry name" value="THIOREDOXIN_2"/>
    <property type="match status" value="1"/>
</dbReference>
<dbReference type="PRINTS" id="PR00421">
    <property type="entry name" value="THIOREDOXIN"/>
</dbReference>
<comment type="subcellular location">
    <subcellularLocation>
        <location evidence="2">Endoplasmic reticulum lumen</location>
    </subcellularLocation>
</comment>
<dbReference type="Pfam" id="PF24541">
    <property type="entry name" value="Thioredox_PDIA6_C"/>
    <property type="match status" value="1"/>
</dbReference>
<protein>
    <recommendedName>
        <fullName evidence="3">protein disulfide-isomerase</fullName>
        <ecNumber evidence="3">5.3.4.1</ecNumber>
    </recommendedName>
</protein>
<dbReference type="InterPro" id="IPR013766">
    <property type="entry name" value="Thioredoxin_domain"/>
</dbReference>
<dbReference type="GO" id="GO:0015035">
    <property type="term" value="F:protein-disulfide reductase activity"/>
    <property type="evidence" value="ECO:0000318"/>
    <property type="project" value="GO_Central"/>
</dbReference>
<dbReference type="InParanoid" id="A0BDV3"/>
<reference evidence="9 10" key="1">
    <citation type="journal article" date="2006" name="Nature">
        <title>Global trends of whole-genome duplications revealed by the ciliate Paramecium tetraurelia.</title>
        <authorList>
            <consortium name="Genoscope"/>
            <person name="Aury J.-M."/>
            <person name="Jaillon O."/>
            <person name="Duret L."/>
            <person name="Noel B."/>
            <person name="Jubin C."/>
            <person name="Porcel B.M."/>
            <person name="Segurens B."/>
            <person name="Daubin V."/>
            <person name="Anthouard V."/>
            <person name="Aiach N."/>
            <person name="Arnaiz O."/>
            <person name="Billaut A."/>
            <person name="Beisson J."/>
            <person name="Blanc I."/>
            <person name="Bouhouche K."/>
            <person name="Camara F."/>
            <person name="Duharcourt S."/>
            <person name="Guigo R."/>
            <person name="Gogendeau D."/>
            <person name="Katinka M."/>
            <person name="Keller A.-M."/>
            <person name="Kissmehl R."/>
            <person name="Klotz C."/>
            <person name="Koll F."/>
            <person name="Le Moue A."/>
            <person name="Lepere C."/>
            <person name="Malinsky S."/>
            <person name="Nowacki M."/>
            <person name="Nowak J.K."/>
            <person name="Plattner H."/>
            <person name="Poulain J."/>
            <person name="Ruiz F."/>
            <person name="Serrano V."/>
            <person name="Zagulski M."/>
            <person name="Dessen P."/>
            <person name="Betermier M."/>
            <person name="Weissenbach J."/>
            <person name="Scarpelli C."/>
            <person name="Schachter V."/>
            <person name="Sperling L."/>
            <person name="Meyer E."/>
            <person name="Cohen J."/>
            <person name="Wincker P."/>
        </authorList>
    </citation>
    <scope>NUCLEOTIDE SEQUENCE [LARGE SCALE GENOMIC DNA]</scope>
    <source>
        <strain evidence="9 10">Stock d4-2</strain>
    </source>
</reference>
<dbReference type="HOGENOM" id="CLU_030311_0_0_1"/>
<dbReference type="PANTHER" id="PTHR45815:SF3">
    <property type="entry name" value="PROTEIN DISULFIDE-ISOMERASE A6"/>
    <property type="match status" value="1"/>
</dbReference>
<dbReference type="PANTHER" id="PTHR45815">
    <property type="entry name" value="PROTEIN DISULFIDE-ISOMERASE A6"/>
    <property type="match status" value="1"/>
</dbReference>
<evidence type="ECO:0000313" key="10">
    <source>
        <dbReference type="Proteomes" id="UP000000600"/>
    </source>
</evidence>
<accession>A0BDV3</accession>
<evidence type="ECO:0000256" key="1">
    <source>
        <dbReference type="ARBA" id="ARBA00001182"/>
    </source>
</evidence>